<comment type="cofactor">
    <cofactor evidence="13">
        <name>Zn(2+)</name>
        <dbReference type="ChEBI" id="CHEBI:29105"/>
    </cofactor>
    <text evidence="13">Binds 1 zinc ion per subunit.</text>
</comment>
<gene>
    <name evidence="13" type="primary">cysS</name>
    <name evidence="15" type="ORF">IAC61_04200</name>
</gene>
<keyword evidence="6 13" id="KW-0479">Metal-binding</keyword>
<keyword evidence="8 13" id="KW-0862">Zinc</keyword>
<comment type="catalytic activity">
    <reaction evidence="12 13">
        <text>tRNA(Cys) + L-cysteine + ATP = L-cysteinyl-tRNA(Cys) + AMP + diphosphate</text>
        <dbReference type="Rhea" id="RHEA:17773"/>
        <dbReference type="Rhea" id="RHEA-COMP:9661"/>
        <dbReference type="Rhea" id="RHEA-COMP:9679"/>
        <dbReference type="ChEBI" id="CHEBI:30616"/>
        <dbReference type="ChEBI" id="CHEBI:33019"/>
        <dbReference type="ChEBI" id="CHEBI:35235"/>
        <dbReference type="ChEBI" id="CHEBI:78442"/>
        <dbReference type="ChEBI" id="CHEBI:78517"/>
        <dbReference type="ChEBI" id="CHEBI:456215"/>
        <dbReference type="EC" id="6.1.1.16"/>
    </reaction>
</comment>
<dbReference type="NCBIfam" id="TIGR00435">
    <property type="entry name" value="cysS"/>
    <property type="match status" value="1"/>
</dbReference>
<keyword evidence="9 13" id="KW-0067">ATP-binding</keyword>
<evidence type="ECO:0000256" key="13">
    <source>
        <dbReference type="HAMAP-Rule" id="MF_00041"/>
    </source>
</evidence>
<evidence type="ECO:0000256" key="4">
    <source>
        <dbReference type="ARBA" id="ARBA00022490"/>
    </source>
</evidence>
<evidence type="ECO:0000256" key="1">
    <source>
        <dbReference type="ARBA" id="ARBA00004496"/>
    </source>
</evidence>
<dbReference type="GO" id="GO:0004817">
    <property type="term" value="F:cysteine-tRNA ligase activity"/>
    <property type="evidence" value="ECO:0007669"/>
    <property type="project" value="UniProtKB-UniRule"/>
</dbReference>
<proteinExistence type="inferred from homology"/>
<comment type="subunit">
    <text evidence="3 13">Monomer.</text>
</comment>
<accession>A0A9D9DHX0</accession>
<evidence type="ECO:0000256" key="8">
    <source>
        <dbReference type="ARBA" id="ARBA00022833"/>
    </source>
</evidence>
<dbReference type="GO" id="GO:0006423">
    <property type="term" value="P:cysteinyl-tRNA aminoacylation"/>
    <property type="evidence" value="ECO:0007669"/>
    <property type="project" value="UniProtKB-UniRule"/>
</dbReference>
<dbReference type="GO" id="GO:0008270">
    <property type="term" value="F:zinc ion binding"/>
    <property type="evidence" value="ECO:0007669"/>
    <property type="project" value="UniProtKB-UniRule"/>
</dbReference>
<comment type="similarity">
    <text evidence="2 13">Belongs to the class-I aminoacyl-tRNA synthetase family.</text>
</comment>
<reference evidence="15" key="2">
    <citation type="journal article" date="2021" name="PeerJ">
        <title>Extensive microbial diversity within the chicken gut microbiome revealed by metagenomics and culture.</title>
        <authorList>
            <person name="Gilroy R."/>
            <person name="Ravi A."/>
            <person name="Getino M."/>
            <person name="Pursley I."/>
            <person name="Horton D.L."/>
            <person name="Alikhan N.F."/>
            <person name="Baker D."/>
            <person name="Gharbi K."/>
            <person name="Hall N."/>
            <person name="Watson M."/>
            <person name="Adriaenssens E.M."/>
            <person name="Foster-Nyarko E."/>
            <person name="Jarju S."/>
            <person name="Secka A."/>
            <person name="Antonio M."/>
            <person name="Oren A."/>
            <person name="Chaudhuri R.R."/>
            <person name="La Ragione R."/>
            <person name="Hildebrand F."/>
            <person name="Pallen M.J."/>
        </authorList>
    </citation>
    <scope>NUCLEOTIDE SEQUENCE</scope>
    <source>
        <strain evidence="15">17113</strain>
    </source>
</reference>
<feature type="binding site" evidence="13">
    <location>
        <position position="238"/>
    </location>
    <ligand>
        <name>Zn(2+)</name>
        <dbReference type="ChEBI" id="CHEBI:29105"/>
    </ligand>
</feature>
<reference evidence="15" key="1">
    <citation type="submission" date="2020-10" db="EMBL/GenBank/DDBJ databases">
        <authorList>
            <person name="Gilroy R."/>
        </authorList>
    </citation>
    <scope>NUCLEOTIDE SEQUENCE</scope>
    <source>
        <strain evidence="15">17113</strain>
    </source>
</reference>
<evidence type="ECO:0000256" key="11">
    <source>
        <dbReference type="ARBA" id="ARBA00023146"/>
    </source>
</evidence>
<evidence type="ECO:0000256" key="2">
    <source>
        <dbReference type="ARBA" id="ARBA00005594"/>
    </source>
</evidence>
<dbReference type="PRINTS" id="PR00983">
    <property type="entry name" value="TRNASYNTHCYS"/>
</dbReference>
<dbReference type="InterPro" id="IPR024909">
    <property type="entry name" value="Cys-tRNA/MSH_ligase"/>
</dbReference>
<dbReference type="HAMAP" id="MF_00041">
    <property type="entry name" value="Cys_tRNA_synth"/>
    <property type="match status" value="1"/>
</dbReference>
<dbReference type="PANTHER" id="PTHR10890:SF3">
    <property type="entry name" value="CYSTEINE--TRNA LIGASE, CYTOPLASMIC"/>
    <property type="match status" value="1"/>
</dbReference>
<protein>
    <recommendedName>
        <fullName evidence="13">Cysteine--tRNA ligase</fullName>
        <ecNumber evidence="13">6.1.1.16</ecNumber>
    </recommendedName>
    <alternativeName>
        <fullName evidence="13">Cysteinyl-tRNA synthetase</fullName>
        <shortName evidence="13">CysRS</shortName>
    </alternativeName>
</protein>
<dbReference type="Pfam" id="PF09190">
    <property type="entry name" value="DALR_2"/>
    <property type="match status" value="1"/>
</dbReference>
<evidence type="ECO:0000256" key="5">
    <source>
        <dbReference type="ARBA" id="ARBA00022598"/>
    </source>
</evidence>
<dbReference type="CDD" id="cd00672">
    <property type="entry name" value="CysRS_core"/>
    <property type="match status" value="1"/>
</dbReference>
<evidence type="ECO:0000313" key="16">
    <source>
        <dbReference type="Proteomes" id="UP000823634"/>
    </source>
</evidence>
<dbReference type="InterPro" id="IPR009080">
    <property type="entry name" value="tRNAsynth_Ia_anticodon-bd"/>
</dbReference>
<feature type="binding site" evidence="13">
    <location>
        <position position="206"/>
    </location>
    <ligand>
        <name>Zn(2+)</name>
        <dbReference type="ChEBI" id="CHEBI:29105"/>
    </ligand>
</feature>
<evidence type="ECO:0000256" key="10">
    <source>
        <dbReference type="ARBA" id="ARBA00022917"/>
    </source>
</evidence>
<evidence type="ECO:0000256" key="7">
    <source>
        <dbReference type="ARBA" id="ARBA00022741"/>
    </source>
</evidence>
<dbReference type="InterPro" id="IPR032678">
    <property type="entry name" value="tRNA-synt_1_cat_dom"/>
</dbReference>
<dbReference type="SMART" id="SM00840">
    <property type="entry name" value="DALR_2"/>
    <property type="match status" value="1"/>
</dbReference>
<keyword evidence="7 13" id="KW-0547">Nucleotide-binding</keyword>
<keyword evidence="11 13" id="KW-0030">Aminoacyl-tRNA synthetase</keyword>
<dbReference type="EMBL" id="JADINA010000027">
    <property type="protein sequence ID" value="MBO8426505.1"/>
    <property type="molecule type" value="Genomic_DNA"/>
</dbReference>
<sequence>MVLFNSYGGKMEEFVPIEPGKVSIYVCGPTVYNHPHIGNMRPAIVFDVWRRLFLHDGYKVTYVSNYTDVDDKIINRAAELGISEKELTDSIIGEYRSLIDELGSMQPDVTPTPTAYMDKIIAYIEDLIASGHAYVAGGDVYFRVASIPHYGELSGNTVDSLLSGARIEVNSDKESPVDFALWKQTSKGIRFDSPWGKGRPGWHSECCVMIDSLFKKEHGYIDIHGGGFDLKFPHHENEIAQSRAHNGNPLARYWLHNGFINIDEEKMSKSLGNVLLAKDVIAEYGAMPFRLMVLSAHYRAPLNFTVETIAEAKKNYERLQSCYRSLAISLQINGEDVENAPIVEDDDFMAALRDDLNTPNALTAVYSTLKSANQQLRKSATPVSELMQTFGKIRLYSQTLGLNVKYPHLGKQGQDLYAAYHKAKEEKDYAKADAIRKEIADLGFWMV</sequence>
<dbReference type="GO" id="GO:0005524">
    <property type="term" value="F:ATP binding"/>
    <property type="evidence" value="ECO:0007669"/>
    <property type="project" value="UniProtKB-UniRule"/>
</dbReference>
<dbReference type="SUPFAM" id="SSF47323">
    <property type="entry name" value="Anticodon-binding domain of a subclass of class I aminoacyl-tRNA synthetases"/>
    <property type="match status" value="1"/>
</dbReference>
<feature type="binding site" evidence="13">
    <location>
        <position position="269"/>
    </location>
    <ligand>
        <name>ATP</name>
        <dbReference type="ChEBI" id="CHEBI:30616"/>
    </ligand>
</feature>
<keyword evidence="10 13" id="KW-0648">Protein biosynthesis</keyword>
<dbReference type="InterPro" id="IPR014729">
    <property type="entry name" value="Rossmann-like_a/b/a_fold"/>
</dbReference>
<evidence type="ECO:0000256" key="9">
    <source>
        <dbReference type="ARBA" id="ARBA00022840"/>
    </source>
</evidence>
<comment type="subcellular location">
    <subcellularLocation>
        <location evidence="1 13">Cytoplasm</location>
    </subcellularLocation>
</comment>
<keyword evidence="5 13" id="KW-0436">Ligase</keyword>
<dbReference type="InterPro" id="IPR015273">
    <property type="entry name" value="Cys-tRNA-synt_Ia_DALR"/>
</dbReference>
<evidence type="ECO:0000256" key="12">
    <source>
        <dbReference type="ARBA" id="ARBA00047398"/>
    </source>
</evidence>
<dbReference type="Proteomes" id="UP000823634">
    <property type="component" value="Unassembled WGS sequence"/>
</dbReference>
<dbReference type="GO" id="GO:0005829">
    <property type="term" value="C:cytosol"/>
    <property type="evidence" value="ECO:0007669"/>
    <property type="project" value="TreeGrafter"/>
</dbReference>
<organism evidence="15 16">
    <name type="scientific">Candidatus Alloenteromonas pullistercoris</name>
    <dbReference type="NCBI Taxonomy" id="2840785"/>
    <lineage>
        <taxon>Bacteria</taxon>
        <taxon>Bacillati</taxon>
        <taxon>Bacillota</taxon>
        <taxon>Bacillota incertae sedis</taxon>
        <taxon>Candidatus Alloenteromonas</taxon>
    </lineage>
</organism>
<dbReference type="EC" id="6.1.1.16" evidence="13"/>
<name>A0A9D9DHX0_9FIRM</name>
<feature type="short sequence motif" description="'KMSKS' region" evidence="13">
    <location>
        <begin position="266"/>
        <end position="270"/>
    </location>
</feature>
<dbReference type="Gene3D" id="1.20.120.1910">
    <property type="entry name" value="Cysteine-tRNA ligase, C-terminal anti-codon recognition domain"/>
    <property type="match status" value="1"/>
</dbReference>
<dbReference type="Gene3D" id="3.40.50.620">
    <property type="entry name" value="HUPs"/>
    <property type="match status" value="1"/>
</dbReference>
<feature type="short sequence motif" description="'HIGH' region" evidence="13">
    <location>
        <begin position="29"/>
        <end position="39"/>
    </location>
</feature>
<dbReference type="Pfam" id="PF01406">
    <property type="entry name" value="tRNA-synt_1e"/>
    <property type="match status" value="1"/>
</dbReference>
<comment type="caution">
    <text evidence="15">The sequence shown here is derived from an EMBL/GenBank/DDBJ whole genome shotgun (WGS) entry which is preliminary data.</text>
</comment>
<evidence type="ECO:0000259" key="14">
    <source>
        <dbReference type="SMART" id="SM00840"/>
    </source>
</evidence>
<feature type="binding site" evidence="13">
    <location>
        <position position="27"/>
    </location>
    <ligand>
        <name>Zn(2+)</name>
        <dbReference type="ChEBI" id="CHEBI:29105"/>
    </ligand>
</feature>
<dbReference type="SUPFAM" id="SSF52374">
    <property type="entry name" value="Nucleotidylyl transferase"/>
    <property type="match status" value="1"/>
</dbReference>
<evidence type="ECO:0000313" key="15">
    <source>
        <dbReference type="EMBL" id="MBO8426505.1"/>
    </source>
</evidence>
<evidence type="ECO:0000256" key="3">
    <source>
        <dbReference type="ARBA" id="ARBA00011245"/>
    </source>
</evidence>
<dbReference type="InterPro" id="IPR015803">
    <property type="entry name" value="Cys-tRNA-ligase"/>
</dbReference>
<dbReference type="PANTHER" id="PTHR10890">
    <property type="entry name" value="CYSTEINYL-TRNA SYNTHETASE"/>
    <property type="match status" value="1"/>
</dbReference>
<evidence type="ECO:0000256" key="6">
    <source>
        <dbReference type="ARBA" id="ARBA00022723"/>
    </source>
</evidence>
<feature type="domain" description="Cysteinyl-tRNA synthetase class Ia DALR" evidence="14">
    <location>
        <begin position="347"/>
        <end position="408"/>
    </location>
</feature>
<dbReference type="AlphaFoldDB" id="A0A9D9DHX0"/>
<feature type="binding site" evidence="13">
    <location>
        <position position="234"/>
    </location>
    <ligand>
        <name>Zn(2+)</name>
        <dbReference type="ChEBI" id="CHEBI:29105"/>
    </ligand>
</feature>
<keyword evidence="4 13" id="KW-0963">Cytoplasm</keyword>